<proteinExistence type="predicted"/>
<dbReference type="Gramene" id="Jr01_23760_p1">
    <property type="protein sequence ID" value="cds.Jr01_23760_p1"/>
    <property type="gene ID" value="Jr01_23760"/>
</dbReference>
<protein>
    <recommendedName>
        <fullName evidence="1">Reverse transcriptase Ty1/copia-type domain-containing protein</fullName>
    </recommendedName>
</protein>
<reference evidence="2" key="2">
    <citation type="submission" date="2020-03" db="EMBL/GenBank/DDBJ databases">
        <title>Walnut 2.0.</title>
        <authorList>
            <person name="Marrano A."/>
            <person name="Britton M."/>
            <person name="Zimin A.V."/>
            <person name="Zaini P.A."/>
            <person name="Workman R."/>
            <person name="Puiu D."/>
            <person name="Bianco L."/>
            <person name="Allen B.J."/>
            <person name="Troggio M."/>
            <person name="Leslie C.A."/>
            <person name="Timp W."/>
            <person name="Dendekar A."/>
            <person name="Salzberg S.L."/>
            <person name="Neale D.B."/>
        </authorList>
    </citation>
    <scope>NUCLEOTIDE SEQUENCE</scope>
    <source>
        <tissue evidence="2">Leaves</tissue>
    </source>
</reference>
<sequence>MVPEEPTSYSEASKFPEWRIAIETEVHALMQNRTWDLVPPSSSYNVLVPKWILKTKRKADGSLEQRKACLVANGLNQEADIDYTKTFSLVVKPTTIRLLLSLVVSFNWPLQQLDIHNAFLHEDLEEAIYATTH</sequence>
<dbReference type="InterPro" id="IPR013103">
    <property type="entry name" value="RVT_2"/>
</dbReference>
<feature type="domain" description="Reverse transcriptase Ty1/copia-type" evidence="1">
    <location>
        <begin position="32"/>
        <end position="130"/>
    </location>
</feature>
<gene>
    <name evidence="2" type="ORF">F2P56_002196</name>
</gene>
<dbReference type="EMBL" id="LIHL02000001">
    <property type="protein sequence ID" value="KAF5481555.1"/>
    <property type="molecule type" value="Genomic_DNA"/>
</dbReference>
<evidence type="ECO:0000313" key="2">
    <source>
        <dbReference type="EMBL" id="KAF5481555.1"/>
    </source>
</evidence>
<evidence type="ECO:0000313" key="3">
    <source>
        <dbReference type="Proteomes" id="UP000619265"/>
    </source>
</evidence>
<accession>A0A834D9A6</accession>
<dbReference type="Proteomes" id="UP000619265">
    <property type="component" value="Unassembled WGS sequence"/>
</dbReference>
<name>A0A834D9A6_JUGRE</name>
<dbReference type="AlphaFoldDB" id="A0A834D9A6"/>
<dbReference type="Pfam" id="PF07727">
    <property type="entry name" value="RVT_2"/>
    <property type="match status" value="1"/>
</dbReference>
<comment type="caution">
    <text evidence="2">The sequence shown here is derived from an EMBL/GenBank/DDBJ whole genome shotgun (WGS) entry which is preliminary data.</text>
</comment>
<evidence type="ECO:0000259" key="1">
    <source>
        <dbReference type="Pfam" id="PF07727"/>
    </source>
</evidence>
<reference evidence="2" key="1">
    <citation type="submission" date="2015-10" db="EMBL/GenBank/DDBJ databases">
        <authorList>
            <person name="Martinez-Garcia P.J."/>
            <person name="Crepeau M.W."/>
            <person name="Puiu D."/>
            <person name="Gonzalez-Ibeas D."/>
            <person name="Whalen J."/>
            <person name="Stevens K."/>
            <person name="Paul R."/>
            <person name="Butterfield T."/>
            <person name="Britton M."/>
            <person name="Reagan R."/>
            <person name="Chakraborty S."/>
            <person name="Walawage S.L."/>
            <person name="Vasquez-Gross H.A."/>
            <person name="Cardeno C."/>
            <person name="Famula R."/>
            <person name="Pratt K."/>
            <person name="Kuruganti S."/>
            <person name="Aradhya M.K."/>
            <person name="Leslie C.A."/>
            <person name="Dandekar A.M."/>
            <person name="Salzberg S.L."/>
            <person name="Wegrzyn J.L."/>
            <person name="Langley C.H."/>
            <person name="Neale D.B."/>
        </authorList>
    </citation>
    <scope>NUCLEOTIDE SEQUENCE</scope>
    <source>
        <tissue evidence="2">Leaves</tissue>
    </source>
</reference>
<organism evidence="2 3">
    <name type="scientific">Juglans regia</name>
    <name type="common">English walnut</name>
    <dbReference type="NCBI Taxonomy" id="51240"/>
    <lineage>
        <taxon>Eukaryota</taxon>
        <taxon>Viridiplantae</taxon>
        <taxon>Streptophyta</taxon>
        <taxon>Embryophyta</taxon>
        <taxon>Tracheophyta</taxon>
        <taxon>Spermatophyta</taxon>
        <taxon>Magnoliopsida</taxon>
        <taxon>eudicotyledons</taxon>
        <taxon>Gunneridae</taxon>
        <taxon>Pentapetalae</taxon>
        <taxon>rosids</taxon>
        <taxon>fabids</taxon>
        <taxon>Fagales</taxon>
        <taxon>Juglandaceae</taxon>
        <taxon>Juglans</taxon>
    </lineage>
</organism>